<accession>A0A5N5WQH3</accession>
<sequence>MKFSVAALAGLVSAASAAVIPASNTTLPAAFTLIANGGKTALTDGQYVYVGGDATDGKEILILRSAANGMVSFTSKDGVPTAFQNLYIVENDVTPVSLTVPHSGAVPENGNMNGFGVNSEGYFTNKGRPWFSVDIGDVPSKQVYWYGGHNAEYYGLNLWVKECKGC</sequence>
<evidence type="ECO:0000256" key="1">
    <source>
        <dbReference type="SAM" id="SignalP"/>
    </source>
</evidence>
<feature type="chain" id="PRO_5024826377" evidence="1">
    <location>
        <begin position="18"/>
        <end position="166"/>
    </location>
</feature>
<dbReference type="AlphaFoldDB" id="A0A5N5WQH3"/>
<dbReference type="EMBL" id="ML732347">
    <property type="protein sequence ID" value="KAB8069302.1"/>
    <property type="molecule type" value="Genomic_DNA"/>
</dbReference>
<keyword evidence="1" id="KW-0732">Signal</keyword>
<protein>
    <submittedName>
        <fullName evidence="2">Uncharacterized protein</fullName>
    </submittedName>
</protein>
<reference evidence="2 3" key="1">
    <citation type="submission" date="2019-04" db="EMBL/GenBank/DDBJ databases">
        <title>Friends and foes A comparative genomics study of 23 Aspergillus species from section Flavi.</title>
        <authorList>
            <consortium name="DOE Joint Genome Institute"/>
            <person name="Kjaerbolling I."/>
            <person name="Vesth T."/>
            <person name="Frisvad J.C."/>
            <person name="Nybo J.L."/>
            <person name="Theobald S."/>
            <person name="Kildgaard S."/>
            <person name="Isbrandt T."/>
            <person name="Kuo A."/>
            <person name="Sato A."/>
            <person name="Lyhne E.K."/>
            <person name="Kogle M.E."/>
            <person name="Wiebenga A."/>
            <person name="Kun R.S."/>
            <person name="Lubbers R.J."/>
            <person name="Makela M.R."/>
            <person name="Barry K."/>
            <person name="Chovatia M."/>
            <person name="Clum A."/>
            <person name="Daum C."/>
            <person name="Haridas S."/>
            <person name="He G."/>
            <person name="LaButti K."/>
            <person name="Lipzen A."/>
            <person name="Mondo S."/>
            <person name="Riley R."/>
            <person name="Salamov A."/>
            <person name="Simmons B.A."/>
            <person name="Magnuson J.K."/>
            <person name="Henrissat B."/>
            <person name="Mortensen U.H."/>
            <person name="Larsen T.O."/>
            <person name="Devries R.P."/>
            <person name="Grigoriev I.V."/>
            <person name="Machida M."/>
            <person name="Baker S.E."/>
            <person name="Andersen M.R."/>
        </authorList>
    </citation>
    <scope>NUCLEOTIDE SEQUENCE [LARGE SCALE GENOMIC DNA]</scope>
    <source>
        <strain evidence="2 3">CBS 151.66</strain>
    </source>
</reference>
<organism evidence="2 3">
    <name type="scientific">Aspergillus leporis</name>
    <dbReference type="NCBI Taxonomy" id="41062"/>
    <lineage>
        <taxon>Eukaryota</taxon>
        <taxon>Fungi</taxon>
        <taxon>Dikarya</taxon>
        <taxon>Ascomycota</taxon>
        <taxon>Pezizomycotina</taxon>
        <taxon>Eurotiomycetes</taxon>
        <taxon>Eurotiomycetidae</taxon>
        <taxon>Eurotiales</taxon>
        <taxon>Aspergillaceae</taxon>
        <taxon>Aspergillus</taxon>
        <taxon>Aspergillus subgen. Circumdati</taxon>
    </lineage>
</organism>
<keyword evidence="3" id="KW-1185">Reference proteome</keyword>
<evidence type="ECO:0000313" key="2">
    <source>
        <dbReference type="EMBL" id="KAB8069302.1"/>
    </source>
</evidence>
<name>A0A5N5WQH3_9EURO</name>
<evidence type="ECO:0000313" key="3">
    <source>
        <dbReference type="Proteomes" id="UP000326565"/>
    </source>
</evidence>
<dbReference type="Proteomes" id="UP000326565">
    <property type="component" value="Unassembled WGS sequence"/>
</dbReference>
<proteinExistence type="predicted"/>
<dbReference type="OrthoDB" id="5430620at2759"/>
<feature type="signal peptide" evidence="1">
    <location>
        <begin position="1"/>
        <end position="17"/>
    </location>
</feature>
<gene>
    <name evidence="2" type="ORF">BDV29DRAFT_183027</name>
</gene>